<keyword evidence="2" id="KW-1185">Reference proteome</keyword>
<protein>
    <submittedName>
        <fullName evidence="1">Uncharacterized protein</fullName>
    </submittedName>
</protein>
<accession>A0A498JF72</accession>
<name>A0A498JF72_MALDO</name>
<dbReference type="Proteomes" id="UP000290289">
    <property type="component" value="Chromosome 7"/>
</dbReference>
<gene>
    <name evidence="1" type="ORF">DVH24_024012</name>
</gene>
<proteinExistence type="predicted"/>
<dbReference type="AlphaFoldDB" id="A0A498JF72"/>
<organism evidence="1 2">
    <name type="scientific">Malus domestica</name>
    <name type="common">Apple</name>
    <name type="synonym">Pyrus malus</name>
    <dbReference type="NCBI Taxonomy" id="3750"/>
    <lineage>
        <taxon>Eukaryota</taxon>
        <taxon>Viridiplantae</taxon>
        <taxon>Streptophyta</taxon>
        <taxon>Embryophyta</taxon>
        <taxon>Tracheophyta</taxon>
        <taxon>Spermatophyta</taxon>
        <taxon>Magnoliopsida</taxon>
        <taxon>eudicotyledons</taxon>
        <taxon>Gunneridae</taxon>
        <taxon>Pentapetalae</taxon>
        <taxon>rosids</taxon>
        <taxon>fabids</taxon>
        <taxon>Rosales</taxon>
        <taxon>Rosaceae</taxon>
        <taxon>Amygdaloideae</taxon>
        <taxon>Maleae</taxon>
        <taxon>Malus</taxon>
    </lineage>
</organism>
<sequence length="63" mass="6751">MESKSNKPVKKDKGSKVKARIFEELVETVTYIAGGAAGGKCGGSFLERPGSSSVYPYSSDEKY</sequence>
<evidence type="ECO:0000313" key="1">
    <source>
        <dbReference type="EMBL" id="RXH94328.1"/>
    </source>
</evidence>
<dbReference type="EMBL" id="RDQH01000333">
    <property type="protein sequence ID" value="RXH94328.1"/>
    <property type="molecule type" value="Genomic_DNA"/>
</dbReference>
<reference evidence="1 2" key="1">
    <citation type="submission" date="2018-10" db="EMBL/GenBank/DDBJ databases">
        <title>A high-quality apple genome assembly.</title>
        <authorList>
            <person name="Hu J."/>
        </authorList>
    </citation>
    <scope>NUCLEOTIDE SEQUENCE [LARGE SCALE GENOMIC DNA]</scope>
    <source>
        <strain evidence="2">cv. HFTH1</strain>
        <tissue evidence="1">Young leaf</tissue>
    </source>
</reference>
<evidence type="ECO:0000313" key="2">
    <source>
        <dbReference type="Proteomes" id="UP000290289"/>
    </source>
</evidence>
<comment type="caution">
    <text evidence="1">The sequence shown here is derived from an EMBL/GenBank/DDBJ whole genome shotgun (WGS) entry which is preliminary data.</text>
</comment>